<keyword evidence="2" id="KW-1185">Reference proteome</keyword>
<evidence type="ECO:0000313" key="2">
    <source>
        <dbReference type="Proteomes" id="UP001386955"/>
    </source>
</evidence>
<protein>
    <submittedName>
        <fullName evidence="1">Uncharacterized protein</fullName>
    </submittedName>
</protein>
<name>A0AAN9S3K4_PSOTE</name>
<dbReference type="Proteomes" id="UP001386955">
    <property type="component" value="Unassembled WGS sequence"/>
</dbReference>
<dbReference type="AlphaFoldDB" id="A0AAN9S3K4"/>
<reference evidence="1 2" key="1">
    <citation type="submission" date="2024-01" db="EMBL/GenBank/DDBJ databases">
        <title>The genomes of 5 underutilized Papilionoideae crops provide insights into root nodulation and disease resistanc.</title>
        <authorList>
            <person name="Jiang F."/>
        </authorList>
    </citation>
    <scope>NUCLEOTIDE SEQUENCE [LARGE SCALE GENOMIC DNA]</scope>
    <source>
        <strain evidence="1">DUOXIRENSHENG_FW03</strain>
        <tissue evidence="1">Leaves</tissue>
    </source>
</reference>
<comment type="caution">
    <text evidence="1">The sequence shown here is derived from an EMBL/GenBank/DDBJ whole genome shotgun (WGS) entry which is preliminary data.</text>
</comment>
<proteinExistence type="predicted"/>
<evidence type="ECO:0000313" key="1">
    <source>
        <dbReference type="EMBL" id="KAK7388628.1"/>
    </source>
</evidence>
<accession>A0AAN9S3K4</accession>
<sequence length="125" mass="13726">MSKAETHRQLPRTLLAANRLTASRIEDQVMIHGLSKIKMANTKIIRCGSVVGGFVGHDHDLVTVVKDGGDGHHGRPYNGETLIKMDGFEESGITIDMRTSHGSTMQNVELSSRGIRSISHKFFVV</sequence>
<gene>
    <name evidence="1" type="ORF">VNO78_23450</name>
</gene>
<dbReference type="EMBL" id="JAYMYS010000006">
    <property type="protein sequence ID" value="KAK7388628.1"/>
    <property type="molecule type" value="Genomic_DNA"/>
</dbReference>
<organism evidence="1 2">
    <name type="scientific">Psophocarpus tetragonolobus</name>
    <name type="common">Winged bean</name>
    <name type="synonym">Dolichos tetragonolobus</name>
    <dbReference type="NCBI Taxonomy" id="3891"/>
    <lineage>
        <taxon>Eukaryota</taxon>
        <taxon>Viridiplantae</taxon>
        <taxon>Streptophyta</taxon>
        <taxon>Embryophyta</taxon>
        <taxon>Tracheophyta</taxon>
        <taxon>Spermatophyta</taxon>
        <taxon>Magnoliopsida</taxon>
        <taxon>eudicotyledons</taxon>
        <taxon>Gunneridae</taxon>
        <taxon>Pentapetalae</taxon>
        <taxon>rosids</taxon>
        <taxon>fabids</taxon>
        <taxon>Fabales</taxon>
        <taxon>Fabaceae</taxon>
        <taxon>Papilionoideae</taxon>
        <taxon>50 kb inversion clade</taxon>
        <taxon>NPAAA clade</taxon>
        <taxon>indigoferoid/millettioid clade</taxon>
        <taxon>Phaseoleae</taxon>
        <taxon>Psophocarpus</taxon>
    </lineage>
</organism>